<proteinExistence type="predicted"/>
<dbReference type="Proteomes" id="UP000830671">
    <property type="component" value="Chromosome 1"/>
</dbReference>
<keyword evidence="2" id="KW-1185">Reference proteome</keyword>
<dbReference type="RefSeq" id="XP_049135124.1">
    <property type="nucleotide sequence ID" value="XM_049279167.1"/>
</dbReference>
<gene>
    <name evidence="1" type="ORF">CLUP02_00115</name>
</gene>
<organism evidence="1 2">
    <name type="scientific">Colletotrichum lupini</name>
    <dbReference type="NCBI Taxonomy" id="145971"/>
    <lineage>
        <taxon>Eukaryota</taxon>
        <taxon>Fungi</taxon>
        <taxon>Dikarya</taxon>
        <taxon>Ascomycota</taxon>
        <taxon>Pezizomycotina</taxon>
        <taxon>Sordariomycetes</taxon>
        <taxon>Hypocreomycetidae</taxon>
        <taxon>Glomerellales</taxon>
        <taxon>Glomerellaceae</taxon>
        <taxon>Colletotrichum</taxon>
        <taxon>Colletotrichum acutatum species complex</taxon>
    </lineage>
</organism>
<name>A0A9Q8SA45_9PEZI</name>
<evidence type="ECO:0000313" key="1">
    <source>
        <dbReference type="EMBL" id="UQC73470.1"/>
    </source>
</evidence>
<evidence type="ECO:0000313" key="2">
    <source>
        <dbReference type="Proteomes" id="UP000830671"/>
    </source>
</evidence>
<reference evidence="1" key="1">
    <citation type="journal article" date="2021" name="Mol. Plant Microbe Interact.">
        <title>Complete Genome Sequence of the Plant-Pathogenic Fungus Colletotrichum lupini.</title>
        <authorList>
            <person name="Baroncelli R."/>
            <person name="Pensec F."/>
            <person name="Da Lio D."/>
            <person name="Boufleur T."/>
            <person name="Vicente I."/>
            <person name="Sarrocco S."/>
            <person name="Picot A."/>
            <person name="Baraldi E."/>
            <person name="Sukno S."/>
            <person name="Thon M."/>
            <person name="Le Floch G."/>
        </authorList>
    </citation>
    <scope>NUCLEOTIDE SEQUENCE</scope>
    <source>
        <strain evidence="1">IMI 504893</strain>
    </source>
</reference>
<dbReference type="AlphaFoldDB" id="A0A9Q8SA45"/>
<protein>
    <submittedName>
        <fullName evidence="1">Uncharacterized protein</fullName>
    </submittedName>
</protein>
<dbReference type="GeneID" id="73334177"/>
<dbReference type="KEGG" id="clup:CLUP02_00115"/>
<dbReference type="EMBL" id="CP019471">
    <property type="protein sequence ID" value="UQC73470.1"/>
    <property type="molecule type" value="Genomic_DNA"/>
</dbReference>
<accession>A0A9Q8SA45</accession>
<sequence length="380" mass="43065">MRNNQSLSLDRIVSVELRTKPSKETKSDKSPDGYGGPLCLPSFPSSSSLISPIIQRIVTQIRGRITASALDLLITNHLTSHFLFAASSSEICAPGVSLTDFRVVILPPRFAIFCKERERLKFWSYRQVRWRINAAEWKYDGFKAQSQNTSRPNLSIGTSWQGDIKYHTDLRQNLAADVPMQLLKHVTTFDISRGPMSSPFRNIKPVMVSKFPMTRENHIGPASCLVLAMARLCSIYLQRRYLYFVPLLRSLWALRLGLCNCDLDCGLDGSPRLLSRAIMHSRICFQPSSNETKQLNFPIHHRYLIQKRGKHQGARNPECASVGDEEIGRQGRALSTHRDSSHSRVRMVCDVEKRREQTSTWAGYDVMDALPGFLASKRGI</sequence>